<reference evidence="11 12" key="1">
    <citation type="submission" date="2014-11" db="EMBL/GenBank/DDBJ databases">
        <title>Draft Genome Sequences of Paenibacillus polymyxa NRRL B-30509 and Paenibacillus terrae NRRL B-30644, Strains from a Poultry Environment that Produce Tridecaptin A and Paenicidins.</title>
        <authorList>
            <person name="van Belkum M.J."/>
            <person name="Lohans C.T."/>
            <person name="Vederas J.C."/>
        </authorList>
    </citation>
    <scope>NUCLEOTIDE SEQUENCE [LARGE SCALE GENOMIC DNA]</scope>
    <source>
        <strain evidence="11 12">NRRL B-30644</strain>
    </source>
</reference>
<dbReference type="GO" id="GO:0005886">
    <property type="term" value="C:plasma membrane"/>
    <property type="evidence" value="ECO:0007669"/>
    <property type="project" value="UniProtKB-SubCell"/>
</dbReference>
<dbReference type="PANTHER" id="PTHR46825:SF11">
    <property type="entry name" value="PENICILLIN-BINDING PROTEIN 4"/>
    <property type="match status" value="1"/>
</dbReference>
<sequence length="1043" mass="116143">MTKTSLLFLLAVSMWWLPSMCSNVSASVPAPVNPPPTLSQDETEKIDIWIHEQMKEGKIPGTAVVIVKDGKIAYQKQFGYADVKRKEPVTSETLFELGSTSKAFTGLAVLQLQEQGLLKLDVLVEKYLPWFKMRYKGEYRGQQIDEDVKITIGQLLHHTSGISFRTIGDIPKSNDIGALELTVQNLSGGRLDFYPGERFQYATINYDILGLIVQKVSGKSYEDYMKERILTPLGLENTYLSQDEAVNQSLATGYKIGFLRAQPYDAPRYRGNTPAGYLTTNSVDMAKWLNIQLGIGSEDSSFRSLIEQSHTPDRSVYPNIDGSSYGAGWSVFQKAAGELSHGGSNPNYSSFIVFRPEEKLGVAILANLNSAYTNTLGQGIMDILQQNKPISSTSDIYLSVDKVAVSVMGVLVPFSLLSLGYLLIEISQIVRKQRRWKSDSHSVVRKTAISVCALALLGCCIYFIPNVFFSDLPWSFIKVWAPESLISAIVTICAAGLLYMAALLLSSLFPKEKERSFFPVLIASIMSGFGNAVVIFIVNEALNRNGTFQVGLLAFFVAGIILYVFGQRVVRTSLINLTNDMIYRKRTSLIDKILSASYQNIEKVGKDRIFASLNNDTEVISGGINILISGFTSLFTLVCCFVYLGVINFSGLLISIVVILVAAGLYFITGRYANRLWEQTRDIQNTFFRFIDHMVHGYKELSINNQKKNEFKEDVQTSTWAYRSKRILGDLNFANVFVIGELLFTAVIGIVAFLFPILFKGIESQSLASYVFVFLYMTAPVHGILNSIPSMIGVRISWKRLNGLEQELSAVVSQETVENLPAADAGGPFELELKNVAFNYKNQKDTHFAVGPINAVFRSGEITFVTGGNGSGKSTLGKLITGLYEPDEGEILLNGNPVSAKKLGQYFSAVFSDFHLFEKLYGLEVHELNDRINQELRALEIDDKVHVSGNQFSTIRLSTGQRKRLALLVSRLEDRPFYLFDEWAADQDPEFRSVFYHTILPEFKRQGKCVIAITHDDRYFGVADKLIKMEMGDAVTSVVSFAG</sequence>
<evidence type="ECO:0000256" key="7">
    <source>
        <dbReference type="SAM" id="Phobius"/>
    </source>
</evidence>
<dbReference type="GO" id="GO:0015833">
    <property type="term" value="P:peptide transport"/>
    <property type="evidence" value="ECO:0007669"/>
    <property type="project" value="InterPro"/>
</dbReference>
<evidence type="ECO:0000256" key="8">
    <source>
        <dbReference type="SAM" id="SignalP"/>
    </source>
</evidence>
<dbReference type="InterPro" id="IPR050491">
    <property type="entry name" value="AmpC-like"/>
</dbReference>
<dbReference type="GO" id="GO:0016887">
    <property type="term" value="F:ATP hydrolysis activity"/>
    <property type="evidence" value="ECO:0007669"/>
    <property type="project" value="InterPro"/>
</dbReference>
<dbReference type="Proteomes" id="UP000032534">
    <property type="component" value="Unassembled WGS sequence"/>
</dbReference>
<keyword evidence="4" id="KW-0067">ATP-binding</keyword>
<feature type="transmembrane region" description="Helical" evidence="7">
    <location>
        <begin position="652"/>
        <end position="669"/>
    </location>
</feature>
<organism evidence="11 12">
    <name type="scientific">Paenibacillus terrae</name>
    <dbReference type="NCBI Taxonomy" id="159743"/>
    <lineage>
        <taxon>Bacteria</taxon>
        <taxon>Bacillati</taxon>
        <taxon>Bacillota</taxon>
        <taxon>Bacilli</taxon>
        <taxon>Bacillales</taxon>
        <taxon>Paenibacillaceae</taxon>
        <taxon>Paenibacillus</taxon>
    </lineage>
</organism>
<feature type="transmembrane region" description="Helical" evidence="7">
    <location>
        <begin position="767"/>
        <end position="785"/>
    </location>
</feature>
<evidence type="ECO:0000313" key="11">
    <source>
        <dbReference type="EMBL" id="KJD42530.1"/>
    </source>
</evidence>
<keyword evidence="5 7" id="KW-1133">Transmembrane helix</keyword>
<feature type="domain" description="ABC transmembrane type-1" evidence="10">
    <location>
        <begin position="520"/>
        <end position="793"/>
    </location>
</feature>
<gene>
    <name evidence="11" type="ORF">QD47_27720</name>
</gene>
<dbReference type="NCBIfam" id="TIGR01194">
    <property type="entry name" value="cyc_pep_trnsptr"/>
    <property type="match status" value="1"/>
</dbReference>
<dbReference type="SUPFAM" id="SSF56601">
    <property type="entry name" value="beta-lactamase/transpeptidase-like"/>
    <property type="match status" value="1"/>
</dbReference>
<comment type="subcellular location">
    <subcellularLocation>
        <location evidence="1">Cell membrane</location>
        <topology evidence="1">Multi-pass membrane protein</topology>
    </subcellularLocation>
</comment>
<feature type="transmembrane region" description="Helical" evidence="7">
    <location>
        <begin position="484"/>
        <end position="505"/>
    </location>
</feature>
<evidence type="ECO:0000256" key="6">
    <source>
        <dbReference type="ARBA" id="ARBA00023136"/>
    </source>
</evidence>
<dbReference type="SMART" id="SM00382">
    <property type="entry name" value="AAA"/>
    <property type="match status" value="1"/>
</dbReference>
<feature type="transmembrane region" description="Helical" evidence="7">
    <location>
        <begin position="443"/>
        <end position="464"/>
    </location>
</feature>
<evidence type="ECO:0000259" key="9">
    <source>
        <dbReference type="PROSITE" id="PS50893"/>
    </source>
</evidence>
<dbReference type="InterPro" id="IPR003439">
    <property type="entry name" value="ABC_transporter-like_ATP-bd"/>
</dbReference>
<keyword evidence="2 7" id="KW-0812">Transmembrane</keyword>
<dbReference type="PATRIC" id="fig|159743.3.peg.6177"/>
<feature type="transmembrane region" description="Helical" evidence="7">
    <location>
        <begin position="733"/>
        <end position="755"/>
    </location>
</feature>
<feature type="signal peptide" evidence="8">
    <location>
        <begin position="1"/>
        <end position="21"/>
    </location>
</feature>
<dbReference type="OrthoDB" id="846150at2"/>
<comment type="caution">
    <text evidence="11">The sequence shown here is derived from an EMBL/GenBank/DDBJ whole genome shotgun (WGS) entry which is preliminary data.</text>
</comment>
<dbReference type="Pfam" id="PF00005">
    <property type="entry name" value="ABC_tran"/>
    <property type="match status" value="1"/>
</dbReference>
<feature type="transmembrane region" description="Helical" evidence="7">
    <location>
        <begin position="517"/>
        <end position="538"/>
    </location>
</feature>
<keyword evidence="8" id="KW-0732">Signal</keyword>
<feature type="domain" description="ABC transporter" evidence="9">
    <location>
        <begin position="831"/>
        <end position="1042"/>
    </location>
</feature>
<dbReference type="InterPro" id="IPR001466">
    <property type="entry name" value="Beta-lactam-related"/>
</dbReference>
<dbReference type="InterPro" id="IPR011527">
    <property type="entry name" value="ABC1_TM_dom"/>
</dbReference>
<keyword evidence="3" id="KW-0547">Nucleotide-binding</keyword>
<dbReference type="SUPFAM" id="SSF52540">
    <property type="entry name" value="P-loop containing nucleoside triphosphate hydrolases"/>
    <property type="match status" value="1"/>
</dbReference>
<dbReference type="InterPro" id="IPR036640">
    <property type="entry name" value="ABC1_TM_sf"/>
</dbReference>
<evidence type="ECO:0000256" key="2">
    <source>
        <dbReference type="ARBA" id="ARBA00022692"/>
    </source>
</evidence>
<protein>
    <submittedName>
        <fullName evidence="11">Peptide ABC transporter</fullName>
    </submittedName>
</protein>
<evidence type="ECO:0000256" key="1">
    <source>
        <dbReference type="ARBA" id="ARBA00004651"/>
    </source>
</evidence>
<dbReference type="Gene3D" id="1.20.1560.10">
    <property type="entry name" value="ABC transporter type 1, transmembrane domain"/>
    <property type="match status" value="1"/>
</dbReference>
<evidence type="ECO:0000256" key="3">
    <source>
        <dbReference type="ARBA" id="ARBA00022741"/>
    </source>
</evidence>
<dbReference type="SUPFAM" id="SSF90123">
    <property type="entry name" value="ABC transporter transmembrane region"/>
    <property type="match status" value="1"/>
</dbReference>
<dbReference type="EMBL" id="JTHP01000112">
    <property type="protein sequence ID" value="KJD42530.1"/>
    <property type="molecule type" value="Genomic_DNA"/>
</dbReference>
<dbReference type="AlphaFoldDB" id="A0A0D7WTP4"/>
<evidence type="ECO:0000259" key="10">
    <source>
        <dbReference type="PROSITE" id="PS50929"/>
    </source>
</evidence>
<proteinExistence type="predicted"/>
<dbReference type="PROSITE" id="PS50929">
    <property type="entry name" value="ABC_TM1F"/>
    <property type="match status" value="1"/>
</dbReference>
<evidence type="ECO:0000256" key="5">
    <source>
        <dbReference type="ARBA" id="ARBA00022989"/>
    </source>
</evidence>
<dbReference type="Gene3D" id="3.40.710.10">
    <property type="entry name" value="DD-peptidase/beta-lactamase superfamily"/>
    <property type="match status" value="1"/>
</dbReference>
<dbReference type="PANTHER" id="PTHR46825">
    <property type="entry name" value="D-ALANYL-D-ALANINE-CARBOXYPEPTIDASE/ENDOPEPTIDASE AMPH"/>
    <property type="match status" value="1"/>
</dbReference>
<dbReference type="PROSITE" id="PS50893">
    <property type="entry name" value="ABC_TRANSPORTER_2"/>
    <property type="match status" value="1"/>
</dbReference>
<dbReference type="Pfam" id="PF00144">
    <property type="entry name" value="Beta-lactamase"/>
    <property type="match status" value="1"/>
</dbReference>
<keyword evidence="12" id="KW-1185">Reference proteome</keyword>
<evidence type="ECO:0000256" key="4">
    <source>
        <dbReference type="ARBA" id="ARBA00022840"/>
    </source>
</evidence>
<dbReference type="InterPro" id="IPR027417">
    <property type="entry name" value="P-loop_NTPase"/>
</dbReference>
<keyword evidence="6 7" id="KW-0472">Membrane</keyword>
<feature type="transmembrane region" description="Helical" evidence="7">
    <location>
        <begin position="403"/>
        <end position="423"/>
    </location>
</feature>
<dbReference type="GO" id="GO:1904680">
    <property type="term" value="F:peptide transmembrane transporter activity"/>
    <property type="evidence" value="ECO:0007669"/>
    <property type="project" value="InterPro"/>
</dbReference>
<dbReference type="InterPro" id="IPR005898">
    <property type="entry name" value="Cyc_pep_transpt_SyrD/YojI"/>
</dbReference>
<feature type="transmembrane region" description="Helical" evidence="7">
    <location>
        <begin position="624"/>
        <end position="646"/>
    </location>
</feature>
<dbReference type="InterPro" id="IPR003593">
    <property type="entry name" value="AAA+_ATPase"/>
</dbReference>
<evidence type="ECO:0000313" key="12">
    <source>
        <dbReference type="Proteomes" id="UP000032534"/>
    </source>
</evidence>
<dbReference type="InterPro" id="IPR012338">
    <property type="entry name" value="Beta-lactam/transpept-like"/>
</dbReference>
<feature type="chain" id="PRO_5038871831" evidence="8">
    <location>
        <begin position="22"/>
        <end position="1043"/>
    </location>
</feature>
<name>A0A0D7WTP4_9BACL</name>
<dbReference type="GO" id="GO:0140359">
    <property type="term" value="F:ABC-type transporter activity"/>
    <property type="evidence" value="ECO:0007669"/>
    <property type="project" value="InterPro"/>
</dbReference>
<dbReference type="Gene3D" id="3.40.50.300">
    <property type="entry name" value="P-loop containing nucleotide triphosphate hydrolases"/>
    <property type="match status" value="1"/>
</dbReference>
<dbReference type="GO" id="GO:0005524">
    <property type="term" value="F:ATP binding"/>
    <property type="evidence" value="ECO:0007669"/>
    <property type="project" value="UniProtKB-KW"/>
</dbReference>
<feature type="transmembrane region" description="Helical" evidence="7">
    <location>
        <begin position="550"/>
        <end position="566"/>
    </location>
</feature>
<accession>A0A0D7WTP4</accession>